<dbReference type="InterPro" id="IPR036117">
    <property type="entry name" value="DhaL_dom_sf"/>
</dbReference>
<dbReference type="FunFam" id="3.40.50.10440:FF:000001">
    <property type="entry name" value="Dihydroxyacetone kinase, DhaK subunit"/>
    <property type="match status" value="1"/>
</dbReference>
<dbReference type="Proteomes" id="UP000465304">
    <property type="component" value="Unassembled WGS sequence"/>
</dbReference>
<keyword evidence="2" id="KW-0547">Nucleotide-binding</keyword>
<feature type="domain" description="DhaL" evidence="5">
    <location>
        <begin position="350"/>
        <end position="544"/>
    </location>
</feature>
<evidence type="ECO:0000313" key="7">
    <source>
        <dbReference type="EMBL" id="GFG99903.1"/>
    </source>
</evidence>
<dbReference type="Gene3D" id="1.25.40.340">
    <property type="match status" value="1"/>
</dbReference>
<organism evidence="7 8">
    <name type="scientific">Mycolicibacterium hippocampi</name>
    <dbReference type="NCBI Taxonomy" id="659824"/>
    <lineage>
        <taxon>Bacteria</taxon>
        <taxon>Bacillati</taxon>
        <taxon>Actinomycetota</taxon>
        <taxon>Actinomycetes</taxon>
        <taxon>Mycobacteriales</taxon>
        <taxon>Mycobacteriaceae</taxon>
        <taxon>Mycolicibacterium</taxon>
    </lineage>
</organism>
<keyword evidence="8" id="KW-1185">Reference proteome</keyword>
<dbReference type="Gene3D" id="3.30.1180.20">
    <property type="entry name" value="Dihydroxyacetone kinase, domain 2"/>
    <property type="match status" value="1"/>
</dbReference>
<dbReference type="EMBL" id="BLLB01000002">
    <property type="protein sequence ID" value="GFG99903.1"/>
    <property type="molecule type" value="Genomic_DNA"/>
</dbReference>
<dbReference type="GO" id="GO:0004371">
    <property type="term" value="F:glycerone kinase activity"/>
    <property type="evidence" value="ECO:0007669"/>
    <property type="project" value="InterPro"/>
</dbReference>
<keyword evidence="4" id="KW-0067">ATP-binding</keyword>
<sequence>MTKLFIAERSARVSSALAGAAMIAGESIRFCADPAYVWNAEPDPKRRVALVSGGGAGHEPMHAGFVGTGGLDAACPGEIFTSPFNGQIYAACAKVALAEGVLQIVKNYTGDVLNFSIAAERLRSEGIPVEQVLVDEDWGSREAGDVGRRGTAATVVVEKVLGAAADAGLGLEELAALGRSLVAGSRTIAVAAEAHRNPDAGDRAFDVPDGELEYGVGIHGEPARERIPASDLPTLVDRMLDELVADMAVPDGVVVLVNGLGGIGHLELLHVADAVGQSLAGREIQIQSMVAGAYCTALDMRGLSLTLVAAGPSWLDYWLADHDTAALPTPRAFSVVAGQSTPAANQETSTSPSPWLAGLAERVEQRRSRFNALDQVAGDGDFGDNLAAGVSKAVARSGPDGDLGSDTGHLASAYLDDVGGSSGPLLGLVFGALAARIDGAAAADLPAALLAGFSDALTAVQRAGGAQRGDRTLVDTLAGIMDDTASRDQEVLDEAALRSAIAAAERTRDMTARRGRAAYVGDRVLGSPDPGAVAIAWLAAELWDAATGSPSGLGESADALLPNP</sequence>
<dbReference type="Pfam" id="PF02734">
    <property type="entry name" value="Dak2"/>
    <property type="match status" value="1"/>
</dbReference>
<dbReference type="PROSITE" id="PS51480">
    <property type="entry name" value="DHAL"/>
    <property type="match status" value="1"/>
</dbReference>
<evidence type="ECO:0000259" key="6">
    <source>
        <dbReference type="PROSITE" id="PS51481"/>
    </source>
</evidence>
<dbReference type="GO" id="GO:0005524">
    <property type="term" value="F:ATP binding"/>
    <property type="evidence" value="ECO:0007669"/>
    <property type="project" value="UniProtKB-KW"/>
</dbReference>
<evidence type="ECO:0000256" key="3">
    <source>
        <dbReference type="ARBA" id="ARBA00022777"/>
    </source>
</evidence>
<proteinExistence type="predicted"/>
<name>A0A7I9ZG40_9MYCO</name>
<keyword evidence="3 7" id="KW-0418">Kinase</keyword>
<dbReference type="Pfam" id="PF02733">
    <property type="entry name" value="Dak1"/>
    <property type="match status" value="1"/>
</dbReference>
<evidence type="ECO:0000256" key="1">
    <source>
        <dbReference type="ARBA" id="ARBA00022679"/>
    </source>
</evidence>
<evidence type="ECO:0000259" key="5">
    <source>
        <dbReference type="PROSITE" id="PS51480"/>
    </source>
</evidence>
<dbReference type="GO" id="GO:0005829">
    <property type="term" value="C:cytosol"/>
    <property type="evidence" value="ECO:0007669"/>
    <property type="project" value="TreeGrafter"/>
</dbReference>
<dbReference type="PROSITE" id="PS51481">
    <property type="entry name" value="DHAK"/>
    <property type="match status" value="1"/>
</dbReference>
<keyword evidence="1" id="KW-0808">Transferase</keyword>
<dbReference type="PANTHER" id="PTHR28629">
    <property type="entry name" value="TRIOKINASE/FMN CYCLASE"/>
    <property type="match status" value="1"/>
</dbReference>
<dbReference type="Gene3D" id="3.40.50.10440">
    <property type="entry name" value="Dihydroxyacetone kinase, domain 1"/>
    <property type="match status" value="1"/>
</dbReference>
<reference evidence="7 8" key="1">
    <citation type="journal article" date="2019" name="Emerg. Microbes Infect.">
        <title>Comprehensive subspecies identification of 175 nontuberculous mycobacteria species based on 7547 genomic profiles.</title>
        <authorList>
            <person name="Matsumoto Y."/>
            <person name="Kinjo T."/>
            <person name="Motooka D."/>
            <person name="Nabeya D."/>
            <person name="Jung N."/>
            <person name="Uechi K."/>
            <person name="Horii T."/>
            <person name="Iida T."/>
            <person name="Fujita J."/>
            <person name="Nakamura S."/>
        </authorList>
    </citation>
    <scope>NUCLEOTIDE SEQUENCE [LARGE SCALE GENOMIC DNA]</scope>
    <source>
        <strain evidence="7 8">JCM 30996</strain>
    </source>
</reference>
<comment type="caution">
    <text evidence="7">The sequence shown here is derived from an EMBL/GenBank/DDBJ whole genome shotgun (WGS) entry which is preliminary data.</text>
</comment>
<dbReference type="SUPFAM" id="SSF82549">
    <property type="entry name" value="DAK1/DegV-like"/>
    <property type="match status" value="1"/>
</dbReference>
<accession>A0A7I9ZG40</accession>
<dbReference type="PANTHER" id="PTHR28629:SF4">
    <property type="entry name" value="TRIOKINASE_FMN CYCLASE"/>
    <property type="match status" value="1"/>
</dbReference>
<dbReference type="GO" id="GO:0019563">
    <property type="term" value="P:glycerol catabolic process"/>
    <property type="evidence" value="ECO:0007669"/>
    <property type="project" value="TreeGrafter"/>
</dbReference>
<protein>
    <submittedName>
        <fullName evidence="7">Dihydroxyacetone kinase family protein</fullName>
    </submittedName>
</protein>
<dbReference type="InterPro" id="IPR004007">
    <property type="entry name" value="DhaL_dom"/>
</dbReference>
<gene>
    <name evidence="7" type="ORF">MHIP_03870</name>
</gene>
<dbReference type="AlphaFoldDB" id="A0A7I9ZG40"/>
<evidence type="ECO:0000313" key="8">
    <source>
        <dbReference type="Proteomes" id="UP000465304"/>
    </source>
</evidence>
<feature type="domain" description="DhaK" evidence="6">
    <location>
        <begin position="8"/>
        <end position="327"/>
    </location>
</feature>
<dbReference type="InterPro" id="IPR004006">
    <property type="entry name" value="DhaK_dom"/>
</dbReference>
<dbReference type="SUPFAM" id="SSF101473">
    <property type="entry name" value="DhaL-like"/>
    <property type="match status" value="1"/>
</dbReference>
<dbReference type="RefSeq" id="WP_163886627.1">
    <property type="nucleotide sequence ID" value="NZ_BLLB01000002.1"/>
</dbReference>
<evidence type="ECO:0000256" key="4">
    <source>
        <dbReference type="ARBA" id="ARBA00022840"/>
    </source>
</evidence>
<evidence type="ECO:0000256" key="2">
    <source>
        <dbReference type="ARBA" id="ARBA00022741"/>
    </source>
</evidence>
<dbReference type="InterPro" id="IPR050861">
    <property type="entry name" value="Dihydroxyacetone_Kinase"/>
</dbReference>
<dbReference type="SMART" id="SM01120">
    <property type="entry name" value="Dak2"/>
    <property type="match status" value="1"/>
</dbReference>